<sequence>MLKKTLSFALLTAMVFGALVTVEAQEGTMEEPIWESIMLTPDNTKLKVFGENMRKHNQKYHSEGAHSVTVYTINSGPNTGKLIWMMGPLKFADLDTRPAAGGHDEDWRDNVMPYVKKIESGEYWEQDDKVSNTSMLTPDSSVYPILHVRYWEVNSEHGHSVDRVLKQISDAVKSMEGENPWGVYDNLFRQGNLGRHLATVGFSKKWAEYDEDPKFKAAFLKVHGNESWDTFILDYDQVLDNSWDEIWVYDKNLSGN</sequence>
<name>A0ABR7VCZ7_9FLAO</name>
<reference evidence="2 3" key="1">
    <citation type="submission" date="2020-05" db="EMBL/GenBank/DDBJ databases">
        <title>The draft genome sequence of Maribacter arenosus CAU 1321.</title>
        <authorList>
            <person name="Mu L."/>
        </authorList>
    </citation>
    <scope>NUCLEOTIDE SEQUENCE [LARGE SCALE GENOMIC DNA]</scope>
    <source>
        <strain evidence="2 3">CAU 1321</strain>
    </source>
</reference>
<feature type="chain" id="PRO_5047524215" description="NIPSNAP protein" evidence="1">
    <location>
        <begin position="25"/>
        <end position="256"/>
    </location>
</feature>
<dbReference type="RefSeq" id="WP_188314370.1">
    <property type="nucleotide sequence ID" value="NZ_JABTCG010000004.1"/>
</dbReference>
<dbReference type="Proteomes" id="UP000598350">
    <property type="component" value="Unassembled WGS sequence"/>
</dbReference>
<feature type="signal peptide" evidence="1">
    <location>
        <begin position="1"/>
        <end position="24"/>
    </location>
</feature>
<evidence type="ECO:0000313" key="2">
    <source>
        <dbReference type="EMBL" id="MBD0851238.1"/>
    </source>
</evidence>
<gene>
    <name evidence="2" type="ORF">HPE63_11215</name>
</gene>
<accession>A0ABR7VCZ7</accession>
<dbReference type="EMBL" id="JABTCG010000004">
    <property type="protein sequence ID" value="MBD0851238.1"/>
    <property type="molecule type" value="Genomic_DNA"/>
</dbReference>
<keyword evidence="1" id="KW-0732">Signal</keyword>
<proteinExistence type="predicted"/>
<evidence type="ECO:0000256" key="1">
    <source>
        <dbReference type="SAM" id="SignalP"/>
    </source>
</evidence>
<organism evidence="2 3">
    <name type="scientific">Maribacter arenosus</name>
    <dbReference type="NCBI Taxonomy" id="1854708"/>
    <lineage>
        <taxon>Bacteria</taxon>
        <taxon>Pseudomonadati</taxon>
        <taxon>Bacteroidota</taxon>
        <taxon>Flavobacteriia</taxon>
        <taxon>Flavobacteriales</taxon>
        <taxon>Flavobacteriaceae</taxon>
        <taxon>Maribacter</taxon>
    </lineage>
</organism>
<comment type="caution">
    <text evidence="2">The sequence shown here is derived from an EMBL/GenBank/DDBJ whole genome shotgun (WGS) entry which is preliminary data.</text>
</comment>
<protein>
    <recommendedName>
        <fullName evidence="4">NIPSNAP protein</fullName>
    </recommendedName>
</protein>
<evidence type="ECO:0000313" key="3">
    <source>
        <dbReference type="Proteomes" id="UP000598350"/>
    </source>
</evidence>
<keyword evidence="3" id="KW-1185">Reference proteome</keyword>
<evidence type="ECO:0008006" key="4">
    <source>
        <dbReference type="Google" id="ProtNLM"/>
    </source>
</evidence>